<dbReference type="Proteomes" id="UP000038010">
    <property type="component" value="Unassembled WGS sequence"/>
</dbReference>
<sequence>MVPNVPLETDATVTSGSLGSVTPLSNVYATDPLYTTLKEDYKTVRLLRLLPLPSGICCELFVASLERYRGRFDAVSYTWGHDEPSHEITVNGRPFLVRRNLWHFLNARQRMRRGKRTVLWIDAISIDQDNPTERNHQVALMGNIYRTANQVLAYLGEGSRETDAMLPLLEDVNRWEKRLSQTHAYLQMRSALEYIFNQDYWRRLWIVQEVILANHTVFICGEHSLNESQFRKLLFLHLVCRHDFLPEQTMKHLYAAQRLLLHKSDLRSRHRAMNHSLIDLIYSYGSLACSEPLDHVYGLLGLIETCQKSTSRISVDYSRSRAQLLCSVLQAESSEDSVPLALTLYGILDPTSHDPRSTPDNMLLPVTLSLQRWRMYSTMYNIAQTCSLPSMRRPCNQHFISEPLAAAELEPINLDHDIWAVYDFAVPQKIEAHLLITRASKAEFGTNPLNGVDKLKAIWATPDEQTSVTASLSEEKIAAVFSGFVMLAQTATFSIESGQTRLCMQTQQRDLFEWLDLLTRLPLAAAAEQPG</sequence>
<dbReference type="PANTHER" id="PTHR24148:SF73">
    <property type="entry name" value="HET DOMAIN PROTEIN (AFU_ORTHOLOGUE AFUA_8G01020)"/>
    <property type="match status" value="1"/>
</dbReference>
<dbReference type="AlphaFoldDB" id="A0A0N1HR58"/>
<comment type="caution">
    <text evidence="2">The sequence shown here is derived from an EMBL/GenBank/DDBJ whole genome shotgun (WGS) entry which is preliminary data.</text>
</comment>
<dbReference type="PANTHER" id="PTHR24148">
    <property type="entry name" value="ANKYRIN REPEAT DOMAIN-CONTAINING PROTEIN 39 HOMOLOG-RELATED"/>
    <property type="match status" value="1"/>
</dbReference>
<dbReference type="GeneID" id="28731273"/>
<dbReference type="RefSeq" id="XP_018000606.1">
    <property type="nucleotide sequence ID" value="XM_018139393.1"/>
</dbReference>
<evidence type="ECO:0000259" key="1">
    <source>
        <dbReference type="Pfam" id="PF06985"/>
    </source>
</evidence>
<dbReference type="Pfam" id="PF06985">
    <property type="entry name" value="HET"/>
    <property type="match status" value="1"/>
</dbReference>
<keyword evidence="3" id="KW-1185">Reference proteome</keyword>
<gene>
    <name evidence="2" type="ORF">AB675_10608</name>
</gene>
<dbReference type="STRING" id="1664694.A0A0N1HR58"/>
<dbReference type="InterPro" id="IPR010730">
    <property type="entry name" value="HET"/>
</dbReference>
<dbReference type="VEuPathDB" id="FungiDB:AB675_10608"/>
<dbReference type="EMBL" id="LFJN01000011">
    <property type="protein sequence ID" value="KPI40643.1"/>
    <property type="molecule type" value="Genomic_DNA"/>
</dbReference>
<proteinExistence type="predicted"/>
<dbReference type="OrthoDB" id="4146092at2759"/>
<dbReference type="InterPro" id="IPR052895">
    <property type="entry name" value="HetReg/Transcr_Mod"/>
</dbReference>
<evidence type="ECO:0000313" key="3">
    <source>
        <dbReference type="Proteomes" id="UP000038010"/>
    </source>
</evidence>
<protein>
    <recommendedName>
        <fullName evidence="1">Heterokaryon incompatibility domain-containing protein</fullName>
    </recommendedName>
</protein>
<organism evidence="2 3">
    <name type="scientific">Cyphellophora attinorum</name>
    <dbReference type="NCBI Taxonomy" id="1664694"/>
    <lineage>
        <taxon>Eukaryota</taxon>
        <taxon>Fungi</taxon>
        <taxon>Dikarya</taxon>
        <taxon>Ascomycota</taxon>
        <taxon>Pezizomycotina</taxon>
        <taxon>Eurotiomycetes</taxon>
        <taxon>Chaetothyriomycetidae</taxon>
        <taxon>Chaetothyriales</taxon>
        <taxon>Cyphellophoraceae</taxon>
        <taxon>Cyphellophora</taxon>
    </lineage>
</organism>
<name>A0A0N1HR58_9EURO</name>
<accession>A0A0N1HR58</accession>
<feature type="domain" description="Heterokaryon incompatibility" evidence="1">
    <location>
        <begin position="72"/>
        <end position="209"/>
    </location>
</feature>
<evidence type="ECO:0000313" key="2">
    <source>
        <dbReference type="EMBL" id="KPI40643.1"/>
    </source>
</evidence>
<reference evidence="2 3" key="1">
    <citation type="submission" date="2015-06" db="EMBL/GenBank/DDBJ databases">
        <title>Draft genome of the ant-associated black yeast Phialophora attae CBS 131958.</title>
        <authorList>
            <person name="Moreno L.F."/>
            <person name="Stielow B.J."/>
            <person name="de Hoog S."/>
            <person name="Vicente V.A."/>
            <person name="Weiss V.A."/>
            <person name="de Vries M."/>
            <person name="Cruz L.M."/>
            <person name="Souza E.M."/>
        </authorList>
    </citation>
    <scope>NUCLEOTIDE SEQUENCE [LARGE SCALE GENOMIC DNA]</scope>
    <source>
        <strain evidence="2 3">CBS 131958</strain>
    </source>
</reference>